<dbReference type="GO" id="GO:0000976">
    <property type="term" value="F:transcription cis-regulatory region binding"/>
    <property type="evidence" value="ECO:0007669"/>
    <property type="project" value="TreeGrafter"/>
</dbReference>
<dbReference type="PROSITE" id="PS50977">
    <property type="entry name" value="HTH_TETR_2"/>
    <property type="match status" value="1"/>
</dbReference>
<reference evidence="6 7" key="1">
    <citation type="submission" date="2018-08" db="EMBL/GenBank/DDBJ databases">
        <title>Recombination of ecologically and evolutionarily significant loci maintains genetic cohesion in the Pseudomonas syringae species complex.</title>
        <authorList>
            <person name="Dillon M."/>
            <person name="Thakur S."/>
            <person name="Almeida R.N.D."/>
            <person name="Weir B.S."/>
            <person name="Guttman D.S."/>
        </authorList>
    </citation>
    <scope>NUCLEOTIDE SEQUENCE [LARGE SCALE GENOMIC DNA]</scope>
    <source>
        <strain evidence="6 7">ICMP 3353</strain>
    </source>
</reference>
<evidence type="ECO:0000313" key="6">
    <source>
        <dbReference type="EMBL" id="RMQ46681.1"/>
    </source>
</evidence>
<sequence>MTANALTPAAERIAYLALDQFAEHGYDAASLNDIAVRAGIKKASLYAHFASKDALYEVTLQLALQAESDYVETQFAVARTSSKTPGEFYIDNLRDRFYANESLRFLLRAAFYPPQPLKDTVMNGFNDYLASIRSHFQHALSAANLEVPEPMSEVLAETFMAVIDSLHVELIYGNADAYCRRLQALQHLSRMVSGDVLAKGIPGYK</sequence>
<dbReference type="Proteomes" id="UP000277236">
    <property type="component" value="Unassembled WGS sequence"/>
</dbReference>
<keyword evidence="3" id="KW-0804">Transcription</keyword>
<dbReference type="SUPFAM" id="SSF46689">
    <property type="entry name" value="Homeodomain-like"/>
    <property type="match status" value="1"/>
</dbReference>
<protein>
    <submittedName>
        <fullName evidence="6">TetR family transcriptional regulator</fullName>
    </submittedName>
</protein>
<evidence type="ECO:0000256" key="1">
    <source>
        <dbReference type="ARBA" id="ARBA00023015"/>
    </source>
</evidence>
<dbReference type="EMBL" id="RBRE01000040">
    <property type="protein sequence ID" value="RMQ46681.1"/>
    <property type="molecule type" value="Genomic_DNA"/>
</dbReference>
<keyword evidence="2 4" id="KW-0238">DNA-binding</keyword>
<evidence type="ECO:0000313" key="7">
    <source>
        <dbReference type="Proteomes" id="UP000277236"/>
    </source>
</evidence>
<name>A0A3M4M054_PSECI</name>
<dbReference type="Pfam" id="PF00440">
    <property type="entry name" value="TetR_N"/>
    <property type="match status" value="1"/>
</dbReference>
<feature type="domain" description="HTH tetR-type" evidence="5">
    <location>
        <begin position="7"/>
        <end position="67"/>
    </location>
</feature>
<dbReference type="RefSeq" id="WP_122315740.1">
    <property type="nucleotide sequence ID" value="NZ_RBRE01000040.1"/>
</dbReference>
<evidence type="ECO:0000259" key="5">
    <source>
        <dbReference type="PROSITE" id="PS50977"/>
    </source>
</evidence>
<accession>A0A3M4M054</accession>
<feature type="DNA-binding region" description="H-T-H motif" evidence="4">
    <location>
        <begin position="30"/>
        <end position="49"/>
    </location>
</feature>
<organism evidence="6 7">
    <name type="scientific">Pseudomonas cichorii</name>
    <dbReference type="NCBI Taxonomy" id="36746"/>
    <lineage>
        <taxon>Bacteria</taxon>
        <taxon>Pseudomonadati</taxon>
        <taxon>Pseudomonadota</taxon>
        <taxon>Gammaproteobacteria</taxon>
        <taxon>Pseudomonadales</taxon>
        <taxon>Pseudomonadaceae</taxon>
        <taxon>Pseudomonas</taxon>
    </lineage>
</organism>
<dbReference type="OrthoDB" id="4541465at2"/>
<dbReference type="InterPro" id="IPR009057">
    <property type="entry name" value="Homeodomain-like_sf"/>
</dbReference>
<evidence type="ECO:0000256" key="2">
    <source>
        <dbReference type="ARBA" id="ARBA00023125"/>
    </source>
</evidence>
<dbReference type="InterPro" id="IPR001647">
    <property type="entry name" value="HTH_TetR"/>
</dbReference>
<evidence type="ECO:0000256" key="3">
    <source>
        <dbReference type="ARBA" id="ARBA00023163"/>
    </source>
</evidence>
<dbReference type="GO" id="GO:0003700">
    <property type="term" value="F:DNA-binding transcription factor activity"/>
    <property type="evidence" value="ECO:0007669"/>
    <property type="project" value="TreeGrafter"/>
</dbReference>
<dbReference type="PANTHER" id="PTHR30055:SF238">
    <property type="entry name" value="MYCOFACTOCIN BIOSYNTHESIS TRANSCRIPTIONAL REGULATOR MFTR-RELATED"/>
    <property type="match status" value="1"/>
</dbReference>
<keyword evidence="1" id="KW-0805">Transcription regulation</keyword>
<comment type="caution">
    <text evidence="6">The sequence shown here is derived from an EMBL/GenBank/DDBJ whole genome shotgun (WGS) entry which is preliminary data.</text>
</comment>
<dbReference type="Gene3D" id="1.10.10.60">
    <property type="entry name" value="Homeodomain-like"/>
    <property type="match status" value="1"/>
</dbReference>
<gene>
    <name evidence="6" type="ORF">ALQ04_02111</name>
</gene>
<proteinExistence type="predicted"/>
<dbReference type="PRINTS" id="PR00455">
    <property type="entry name" value="HTHTETR"/>
</dbReference>
<evidence type="ECO:0000256" key="4">
    <source>
        <dbReference type="PROSITE-ProRule" id="PRU00335"/>
    </source>
</evidence>
<dbReference type="Gene3D" id="1.10.357.10">
    <property type="entry name" value="Tetracycline Repressor, domain 2"/>
    <property type="match status" value="1"/>
</dbReference>
<dbReference type="PANTHER" id="PTHR30055">
    <property type="entry name" value="HTH-TYPE TRANSCRIPTIONAL REGULATOR RUTR"/>
    <property type="match status" value="1"/>
</dbReference>
<dbReference type="AlphaFoldDB" id="A0A3M4M054"/>
<dbReference type="InterPro" id="IPR050109">
    <property type="entry name" value="HTH-type_TetR-like_transc_reg"/>
</dbReference>